<accession>A0A397HJ23</accession>
<evidence type="ECO:0000313" key="2">
    <source>
        <dbReference type="Proteomes" id="UP000266861"/>
    </source>
</evidence>
<comment type="caution">
    <text evidence="1">The sequence shown here is derived from an EMBL/GenBank/DDBJ whole genome shotgun (WGS) entry which is preliminary data.</text>
</comment>
<dbReference type="EMBL" id="PQFF01000319">
    <property type="protein sequence ID" value="RHZ61223.1"/>
    <property type="molecule type" value="Genomic_DNA"/>
</dbReference>
<evidence type="ECO:0000313" key="1">
    <source>
        <dbReference type="EMBL" id="RHZ61223.1"/>
    </source>
</evidence>
<keyword evidence="2" id="KW-1185">Reference proteome</keyword>
<sequence length="50" mass="5666">MLNESCCLIAATSSFPLKNGDCWLFKFRLTIRVGSGNWFHLCQNISTLDI</sequence>
<dbReference type="Proteomes" id="UP000266861">
    <property type="component" value="Unassembled WGS sequence"/>
</dbReference>
<reference evidence="1 2" key="1">
    <citation type="submission" date="2018-08" db="EMBL/GenBank/DDBJ databases">
        <title>Genome and evolution of the arbuscular mycorrhizal fungus Diversispora epigaea (formerly Glomus versiforme) and its bacterial endosymbionts.</title>
        <authorList>
            <person name="Sun X."/>
            <person name="Fei Z."/>
            <person name="Harrison M."/>
        </authorList>
    </citation>
    <scope>NUCLEOTIDE SEQUENCE [LARGE SCALE GENOMIC DNA]</scope>
    <source>
        <strain evidence="1 2">IT104</strain>
    </source>
</reference>
<organism evidence="1 2">
    <name type="scientific">Diversispora epigaea</name>
    <dbReference type="NCBI Taxonomy" id="1348612"/>
    <lineage>
        <taxon>Eukaryota</taxon>
        <taxon>Fungi</taxon>
        <taxon>Fungi incertae sedis</taxon>
        <taxon>Mucoromycota</taxon>
        <taxon>Glomeromycotina</taxon>
        <taxon>Glomeromycetes</taxon>
        <taxon>Diversisporales</taxon>
        <taxon>Diversisporaceae</taxon>
        <taxon>Diversispora</taxon>
    </lineage>
</organism>
<proteinExistence type="predicted"/>
<gene>
    <name evidence="1" type="ORF">Glove_349g99</name>
</gene>
<dbReference type="AlphaFoldDB" id="A0A397HJ23"/>
<protein>
    <submittedName>
        <fullName evidence="1">Uncharacterized protein</fullName>
    </submittedName>
</protein>
<name>A0A397HJ23_9GLOM</name>